<gene>
    <name evidence="2" type="ORF">FPE_LOCUS29302</name>
</gene>
<accession>A0AAD2E7N2</accession>
<dbReference type="InterPro" id="IPR012881">
    <property type="entry name" value="DUF1685"/>
</dbReference>
<name>A0AAD2E7N2_9LAMI</name>
<dbReference type="PANTHER" id="PTHR31865:SF1">
    <property type="entry name" value="INSERTASE, PUTATIVE (DUF1685)-RELATED"/>
    <property type="match status" value="1"/>
</dbReference>
<dbReference type="AlphaFoldDB" id="A0AAD2E7N2"/>
<dbReference type="Pfam" id="PF07939">
    <property type="entry name" value="DUF1685"/>
    <property type="match status" value="1"/>
</dbReference>
<sequence length="157" mass="17713">MSEEVQPRSKAPPPLFKHKSWSPDHLREEVWTNRKRNYRMRHGKSLSVTDDDLEELRACFDLGFTFDSPDLDPNLSKTFPALGFYYAVNNGLSRSSSSSSSTSSGFSNCDSPTSAVSPCSSLFNPGDDPDVMKMRLKHWAQLVICAIRQSRRTNFDS</sequence>
<keyword evidence="3" id="KW-1185">Reference proteome</keyword>
<organism evidence="2 3">
    <name type="scientific">Fraxinus pennsylvanica</name>
    <dbReference type="NCBI Taxonomy" id="56036"/>
    <lineage>
        <taxon>Eukaryota</taxon>
        <taxon>Viridiplantae</taxon>
        <taxon>Streptophyta</taxon>
        <taxon>Embryophyta</taxon>
        <taxon>Tracheophyta</taxon>
        <taxon>Spermatophyta</taxon>
        <taxon>Magnoliopsida</taxon>
        <taxon>eudicotyledons</taxon>
        <taxon>Gunneridae</taxon>
        <taxon>Pentapetalae</taxon>
        <taxon>asterids</taxon>
        <taxon>lamiids</taxon>
        <taxon>Lamiales</taxon>
        <taxon>Oleaceae</taxon>
        <taxon>Oleeae</taxon>
        <taxon>Fraxinus</taxon>
    </lineage>
</organism>
<evidence type="ECO:0000313" key="2">
    <source>
        <dbReference type="EMBL" id="CAI9781872.1"/>
    </source>
</evidence>
<evidence type="ECO:0000256" key="1">
    <source>
        <dbReference type="SAM" id="MobiDB-lite"/>
    </source>
</evidence>
<dbReference type="EMBL" id="OU503053">
    <property type="protein sequence ID" value="CAI9781872.1"/>
    <property type="molecule type" value="Genomic_DNA"/>
</dbReference>
<evidence type="ECO:0000313" key="3">
    <source>
        <dbReference type="Proteomes" id="UP000834106"/>
    </source>
</evidence>
<dbReference type="PANTHER" id="PTHR31865">
    <property type="entry name" value="OSJNBA0071G03.3 PROTEIN"/>
    <property type="match status" value="1"/>
</dbReference>
<dbReference type="Proteomes" id="UP000834106">
    <property type="component" value="Chromosome 18"/>
</dbReference>
<proteinExistence type="predicted"/>
<feature type="region of interest" description="Disordered" evidence="1">
    <location>
        <begin position="1"/>
        <end position="21"/>
    </location>
</feature>
<protein>
    <submittedName>
        <fullName evidence="2">Uncharacterized protein</fullName>
    </submittedName>
</protein>
<reference evidence="2" key="1">
    <citation type="submission" date="2023-05" db="EMBL/GenBank/DDBJ databases">
        <authorList>
            <person name="Huff M."/>
        </authorList>
    </citation>
    <scope>NUCLEOTIDE SEQUENCE</scope>
</reference>